<organism evidence="1 2">
    <name type="scientific">Luteibacter sahnii</name>
    <dbReference type="NCBI Taxonomy" id="3021977"/>
    <lineage>
        <taxon>Bacteria</taxon>
        <taxon>Pseudomonadati</taxon>
        <taxon>Pseudomonadota</taxon>
        <taxon>Gammaproteobacteria</taxon>
        <taxon>Lysobacterales</taxon>
        <taxon>Rhodanobacteraceae</taxon>
        <taxon>Luteibacter</taxon>
    </lineage>
</organism>
<name>A0ABT6B5Y8_9GAMM</name>
<keyword evidence="2" id="KW-1185">Reference proteome</keyword>
<evidence type="ECO:0000313" key="1">
    <source>
        <dbReference type="EMBL" id="MDF4023521.1"/>
    </source>
</evidence>
<comment type="caution">
    <text evidence="1">The sequence shown here is derived from an EMBL/GenBank/DDBJ whole genome shotgun (WGS) entry which is preliminary data.</text>
</comment>
<dbReference type="EMBL" id="JARJJS010000001">
    <property type="protein sequence ID" value="MDF4023521.1"/>
    <property type="molecule type" value="Genomic_DNA"/>
</dbReference>
<dbReference type="Proteomes" id="UP001528850">
    <property type="component" value="Unassembled WGS sequence"/>
</dbReference>
<sequence length="65" mass="6962">MLTNDDMSSTLLHLFHLSLFMLKSAALVRDQLKPLNEGVGGSFSAPTHTMNLVSESLVTTTPGST</sequence>
<protein>
    <submittedName>
        <fullName evidence="1">Uncharacterized protein</fullName>
    </submittedName>
</protein>
<proteinExistence type="predicted"/>
<gene>
    <name evidence="1" type="ORF">P3W24_00840</name>
</gene>
<reference evidence="1 2" key="1">
    <citation type="journal article" date="2024" name="Curr. Microbiol.">
        <title>Luteibacter sahnii sp. nov., A Novel Yellow-Colored Xanthomonadin Pigment Producing Probiotic Bacterium from Healthy Rice Seed Microbiome.</title>
        <authorList>
            <person name="Jaiswal G."/>
            <person name="Rana R."/>
            <person name="Nayak P.K."/>
            <person name="Chouhan R."/>
            <person name="Gandhi S.G."/>
            <person name="Patel H.K."/>
            <person name="Patil P.B."/>
        </authorList>
    </citation>
    <scope>NUCLEOTIDE SEQUENCE [LARGE SCALE GENOMIC DNA]</scope>
    <source>
        <strain evidence="1 2">PPL201</strain>
    </source>
</reference>
<evidence type="ECO:0000313" key="2">
    <source>
        <dbReference type="Proteomes" id="UP001528850"/>
    </source>
</evidence>
<accession>A0ABT6B5Y8</accession>